<dbReference type="PANTHER" id="PTHR33238:SF7">
    <property type="entry name" value="IRON-DEPENDENT TRANSCRIPTIONAL REGULATOR"/>
    <property type="match status" value="1"/>
</dbReference>
<feature type="domain" description="HTH dtxR-type" evidence="5">
    <location>
        <begin position="1"/>
        <end position="64"/>
    </location>
</feature>
<evidence type="ECO:0000256" key="3">
    <source>
        <dbReference type="ARBA" id="ARBA00023125"/>
    </source>
</evidence>
<dbReference type="SUPFAM" id="SSF47979">
    <property type="entry name" value="Iron-dependent repressor protein, dimerization domain"/>
    <property type="match status" value="1"/>
</dbReference>
<dbReference type="GO" id="GO:0046983">
    <property type="term" value="F:protein dimerization activity"/>
    <property type="evidence" value="ECO:0007669"/>
    <property type="project" value="InterPro"/>
</dbReference>
<name>C0BWL8_9FIRM</name>
<evidence type="ECO:0000313" key="7">
    <source>
        <dbReference type="Proteomes" id="UP000004893"/>
    </source>
</evidence>
<reference evidence="6" key="2">
    <citation type="submission" date="2013-06" db="EMBL/GenBank/DDBJ databases">
        <title>Draft genome sequence of Clostridium hylemonae (DSM 15053).</title>
        <authorList>
            <person name="Sudarsanam P."/>
            <person name="Ley R."/>
            <person name="Guruge J."/>
            <person name="Turnbaugh P.J."/>
            <person name="Mahowald M."/>
            <person name="Liep D."/>
            <person name="Gordon J."/>
        </authorList>
    </citation>
    <scope>NUCLEOTIDE SEQUENCE</scope>
    <source>
        <strain evidence="6">DSM 15053</strain>
    </source>
</reference>
<dbReference type="Gene3D" id="1.10.60.10">
    <property type="entry name" value="Iron dependent repressor, metal binding and dimerisation domain"/>
    <property type="match status" value="1"/>
</dbReference>
<sequence length="123" mass="13828">MKIHESAENYLETIFMLQNRKPSVRSIDIVNELGFSKPSVSVAMKNLRNNGYITMDPDGYITLTPSGREIAEKMYERHTFLSTWLTDLGVAPDVAAKDACRIEHVISAESFSAIKRFASRISS</sequence>
<dbReference type="OrthoDB" id="9794394at2"/>
<gene>
    <name evidence="6" type="ORF">CLOHYLEM_04201</name>
</gene>
<dbReference type="SMART" id="SM00529">
    <property type="entry name" value="HTH_DTXR"/>
    <property type="match status" value="1"/>
</dbReference>
<dbReference type="PROSITE" id="PS50944">
    <property type="entry name" value="HTH_DTXR"/>
    <property type="match status" value="1"/>
</dbReference>
<comment type="similarity">
    <text evidence="1">Belongs to the DtxR/MntR family.</text>
</comment>
<reference evidence="6" key="1">
    <citation type="submission" date="2009-02" db="EMBL/GenBank/DDBJ databases">
        <authorList>
            <person name="Fulton L."/>
            <person name="Clifton S."/>
            <person name="Fulton B."/>
            <person name="Xu J."/>
            <person name="Minx P."/>
            <person name="Pepin K.H."/>
            <person name="Johnson M."/>
            <person name="Bhonagiri V."/>
            <person name="Nash W.E."/>
            <person name="Mardis E.R."/>
            <person name="Wilson R.K."/>
        </authorList>
    </citation>
    <scope>NUCLEOTIDE SEQUENCE [LARGE SCALE GENOMIC DNA]</scope>
    <source>
        <strain evidence="6">DSM 15053</strain>
    </source>
</reference>
<evidence type="ECO:0000256" key="2">
    <source>
        <dbReference type="ARBA" id="ARBA00023015"/>
    </source>
</evidence>
<keyword evidence="3" id="KW-0238">DNA-binding</keyword>
<accession>C0BWL8</accession>
<dbReference type="HOGENOM" id="CLU_069532_3_1_9"/>
<dbReference type="InterPro" id="IPR036421">
    <property type="entry name" value="Fe_dep_repressor_sf"/>
</dbReference>
<dbReference type="Proteomes" id="UP000004893">
    <property type="component" value="Unassembled WGS sequence"/>
</dbReference>
<evidence type="ECO:0000313" key="6">
    <source>
        <dbReference type="EMBL" id="EEG75700.1"/>
    </source>
</evidence>
<protein>
    <submittedName>
        <fullName evidence="6">Iron dependent repressor DNA binding domain protein</fullName>
    </submittedName>
</protein>
<dbReference type="GO" id="GO:0003677">
    <property type="term" value="F:DNA binding"/>
    <property type="evidence" value="ECO:0007669"/>
    <property type="project" value="UniProtKB-KW"/>
</dbReference>
<dbReference type="InterPro" id="IPR050536">
    <property type="entry name" value="DtxR_MntR_Metal-Reg"/>
</dbReference>
<dbReference type="AlphaFoldDB" id="C0BWL8"/>
<evidence type="ECO:0000256" key="4">
    <source>
        <dbReference type="ARBA" id="ARBA00023163"/>
    </source>
</evidence>
<dbReference type="InterPro" id="IPR001367">
    <property type="entry name" value="Fe_dep_repressor"/>
</dbReference>
<evidence type="ECO:0000256" key="1">
    <source>
        <dbReference type="ARBA" id="ARBA00007871"/>
    </source>
</evidence>
<dbReference type="InterPro" id="IPR022689">
    <property type="entry name" value="Iron_dep_repressor"/>
</dbReference>
<dbReference type="GO" id="GO:0003700">
    <property type="term" value="F:DNA-binding transcription factor activity"/>
    <property type="evidence" value="ECO:0007669"/>
    <property type="project" value="InterPro"/>
</dbReference>
<dbReference type="eggNOG" id="COG1321">
    <property type="taxonomic scope" value="Bacteria"/>
</dbReference>
<dbReference type="Pfam" id="PF01325">
    <property type="entry name" value="Fe_dep_repress"/>
    <property type="match status" value="1"/>
</dbReference>
<keyword evidence="7" id="KW-1185">Reference proteome</keyword>
<keyword evidence="4" id="KW-0804">Transcription</keyword>
<dbReference type="EMBL" id="ABYI02000006">
    <property type="protein sequence ID" value="EEG75700.1"/>
    <property type="molecule type" value="Genomic_DNA"/>
</dbReference>
<keyword evidence="2" id="KW-0805">Transcription regulation</keyword>
<dbReference type="InterPro" id="IPR036390">
    <property type="entry name" value="WH_DNA-bd_sf"/>
</dbReference>
<dbReference type="PANTHER" id="PTHR33238">
    <property type="entry name" value="IRON (METAL) DEPENDENT REPRESSOR, DTXR FAMILY"/>
    <property type="match status" value="1"/>
</dbReference>
<dbReference type="STRING" id="553973.CLOHYLEM_04201"/>
<dbReference type="InterPro" id="IPR036388">
    <property type="entry name" value="WH-like_DNA-bd_sf"/>
</dbReference>
<comment type="caution">
    <text evidence="6">The sequence shown here is derived from an EMBL/GenBank/DDBJ whole genome shotgun (WGS) entry which is preliminary data.</text>
</comment>
<evidence type="ECO:0000259" key="5">
    <source>
        <dbReference type="PROSITE" id="PS50944"/>
    </source>
</evidence>
<dbReference type="GO" id="GO:0046914">
    <property type="term" value="F:transition metal ion binding"/>
    <property type="evidence" value="ECO:0007669"/>
    <property type="project" value="InterPro"/>
</dbReference>
<dbReference type="Pfam" id="PF02742">
    <property type="entry name" value="Fe_dep_repr_C"/>
    <property type="match status" value="1"/>
</dbReference>
<dbReference type="SUPFAM" id="SSF46785">
    <property type="entry name" value="Winged helix' DNA-binding domain"/>
    <property type="match status" value="1"/>
</dbReference>
<dbReference type="Gene3D" id="1.10.10.10">
    <property type="entry name" value="Winged helix-like DNA-binding domain superfamily/Winged helix DNA-binding domain"/>
    <property type="match status" value="1"/>
</dbReference>
<organism evidence="6 7">
    <name type="scientific">[Clostridium] hylemonae DSM 15053</name>
    <dbReference type="NCBI Taxonomy" id="553973"/>
    <lineage>
        <taxon>Bacteria</taxon>
        <taxon>Bacillati</taxon>
        <taxon>Bacillota</taxon>
        <taxon>Clostridia</taxon>
        <taxon>Lachnospirales</taxon>
        <taxon>Lachnospiraceae</taxon>
    </lineage>
</organism>
<dbReference type="RefSeq" id="WP_006441532.1">
    <property type="nucleotide sequence ID" value="NZ_CP036524.1"/>
</dbReference>
<dbReference type="InterPro" id="IPR022687">
    <property type="entry name" value="HTH_DTXR"/>
</dbReference>
<proteinExistence type="inferred from homology"/>